<evidence type="ECO:0000256" key="2">
    <source>
        <dbReference type="ARBA" id="ARBA00001947"/>
    </source>
</evidence>
<dbReference type="SUPFAM" id="SSF57716">
    <property type="entry name" value="Glucocorticoid receptor-like (DNA-binding domain)"/>
    <property type="match status" value="1"/>
</dbReference>
<evidence type="ECO:0000256" key="16">
    <source>
        <dbReference type="PROSITE-ProRule" id="PRU00391"/>
    </source>
</evidence>
<evidence type="ECO:0000256" key="8">
    <source>
        <dbReference type="ARBA" id="ARBA00022801"/>
    </source>
</evidence>
<evidence type="ECO:0000256" key="12">
    <source>
        <dbReference type="ARBA" id="ARBA00023239"/>
    </source>
</evidence>
<dbReference type="PROSITE" id="PS51068">
    <property type="entry name" value="FPG_CAT"/>
    <property type="match status" value="1"/>
</dbReference>
<name>A0ABR8R709_9BACI</name>
<protein>
    <submittedName>
        <fullName evidence="19">Bifunctional DNA-formamidopyrimidine glycosylase/DNA-(Apurinic or apyrimidinic site) lyase</fullName>
        <ecNumber evidence="19">3.2.2.23</ecNumber>
        <ecNumber evidence="19">4.2.99.18</ecNumber>
    </submittedName>
</protein>
<dbReference type="InterPro" id="IPR035937">
    <property type="entry name" value="FPG_N"/>
</dbReference>
<evidence type="ECO:0000256" key="7">
    <source>
        <dbReference type="ARBA" id="ARBA00022771"/>
    </source>
</evidence>
<comment type="caution">
    <text evidence="19">The sequence shown here is derived from an EMBL/GenBank/DDBJ whole genome shotgun (WGS) entry which is preliminary data.</text>
</comment>
<keyword evidence="20" id="KW-1185">Reference proteome</keyword>
<keyword evidence="12 19" id="KW-0456">Lyase</keyword>
<dbReference type="InterPro" id="IPR010979">
    <property type="entry name" value="Ribosomal_uS13-like_H2TH"/>
</dbReference>
<dbReference type="CDD" id="cd08966">
    <property type="entry name" value="EcFpg-like_N"/>
    <property type="match status" value="1"/>
</dbReference>
<dbReference type="NCBIfam" id="TIGR00577">
    <property type="entry name" value="fpg"/>
    <property type="match status" value="1"/>
</dbReference>
<dbReference type="SMART" id="SM00898">
    <property type="entry name" value="Fapy_DNA_glyco"/>
    <property type="match status" value="1"/>
</dbReference>
<feature type="domain" description="Formamidopyrimidine-DNA glycosylase catalytic" evidence="18">
    <location>
        <begin position="2"/>
        <end position="134"/>
    </location>
</feature>
<reference evidence="19 20" key="1">
    <citation type="submission" date="2020-08" db="EMBL/GenBank/DDBJ databases">
        <title>A Genomic Blueprint of the Chicken Gut Microbiome.</title>
        <authorList>
            <person name="Gilroy R."/>
            <person name="Ravi A."/>
            <person name="Getino M."/>
            <person name="Pursley I."/>
            <person name="Horton D.L."/>
            <person name="Alikhan N.-F."/>
            <person name="Baker D."/>
            <person name="Gharbi K."/>
            <person name="Hall N."/>
            <person name="Watson M."/>
            <person name="Adriaenssens E.M."/>
            <person name="Foster-Nyarko E."/>
            <person name="Jarju S."/>
            <person name="Secka A."/>
            <person name="Antonio M."/>
            <person name="Oren A."/>
            <person name="Chaudhuri R."/>
            <person name="La Ragione R.M."/>
            <person name="Hildebrand F."/>
            <person name="Pallen M.J."/>
        </authorList>
    </citation>
    <scope>NUCLEOTIDE SEQUENCE [LARGE SCALE GENOMIC DNA]</scope>
    <source>
        <strain evidence="19 20">Sa2BUA9</strain>
    </source>
</reference>
<keyword evidence="9" id="KW-0862">Zinc</keyword>
<keyword evidence="14 19" id="KW-0326">Glycosidase</keyword>
<dbReference type="SMART" id="SM01232">
    <property type="entry name" value="H2TH"/>
    <property type="match status" value="1"/>
</dbReference>
<keyword evidence="6" id="KW-0227">DNA damage</keyword>
<keyword evidence="13" id="KW-0511">Multifunctional enzyme</keyword>
<keyword evidence="7 16" id="KW-0863">Zinc-finger</keyword>
<dbReference type="GO" id="GO:0140078">
    <property type="term" value="F:class I DNA-(apurinic or apyrimidinic site) endonuclease activity"/>
    <property type="evidence" value="ECO:0007669"/>
    <property type="project" value="UniProtKB-EC"/>
</dbReference>
<dbReference type="Pfam" id="PF06831">
    <property type="entry name" value="H2TH"/>
    <property type="match status" value="1"/>
</dbReference>
<dbReference type="PANTHER" id="PTHR22993:SF9">
    <property type="entry name" value="FORMAMIDOPYRIMIDINE-DNA GLYCOSYLASE"/>
    <property type="match status" value="1"/>
</dbReference>
<evidence type="ECO:0000256" key="10">
    <source>
        <dbReference type="ARBA" id="ARBA00023125"/>
    </source>
</evidence>
<dbReference type="PROSITE" id="PS51066">
    <property type="entry name" value="ZF_FPG_2"/>
    <property type="match status" value="1"/>
</dbReference>
<sequence length="291" mass="32841">MPELPEVEGVVRGLQPVVTGKLIKSVDVSPTIIHSKENGKEAIIKGADVESFQSALPGMAIVRIERRSKYIYFHLKNQDGESFLLVSHLGMSGAWFYVRSLDDIMEEKFKKHSHVTLHFDEDDMLVYADIRRFGELRLLETEADYPPLLLMAPEPFNKGALDHYLNMSLLPRYENKPIKEFIMDGHVVSGCGNIYATEALFNLRIHPARKVKRISKERKIQLFHEIVAVLLDSIENGGSTISDYRSINGGAGTMQHRLQMYSKKNCPICGKPTKQKTIAGRTSTYCGSCQK</sequence>
<evidence type="ECO:0000313" key="19">
    <source>
        <dbReference type="EMBL" id="MBD7943584.1"/>
    </source>
</evidence>
<evidence type="ECO:0000256" key="5">
    <source>
        <dbReference type="ARBA" id="ARBA00022723"/>
    </source>
</evidence>
<dbReference type="PANTHER" id="PTHR22993">
    <property type="entry name" value="FORMAMIDOPYRIMIDINE-DNA GLYCOSYLASE"/>
    <property type="match status" value="1"/>
</dbReference>
<dbReference type="NCBIfam" id="NF002211">
    <property type="entry name" value="PRK01103.1"/>
    <property type="match status" value="1"/>
</dbReference>
<evidence type="ECO:0000259" key="17">
    <source>
        <dbReference type="PROSITE" id="PS51066"/>
    </source>
</evidence>
<gene>
    <name evidence="19" type="primary">mutM</name>
    <name evidence="19" type="ORF">H9650_05580</name>
</gene>
<dbReference type="Gene3D" id="1.10.8.50">
    <property type="match status" value="1"/>
</dbReference>
<keyword evidence="10" id="KW-0238">DNA-binding</keyword>
<organism evidence="19 20">
    <name type="scientific">Psychrobacillus faecigallinarum</name>
    <dbReference type="NCBI Taxonomy" id="2762235"/>
    <lineage>
        <taxon>Bacteria</taxon>
        <taxon>Bacillati</taxon>
        <taxon>Bacillota</taxon>
        <taxon>Bacilli</taxon>
        <taxon>Bacillales</taxon>
        <taxon>Bacillaceae</taxon>
        <taxon>Psychrobacillus</taxon>
    </lineage>
</organism>
<evidence type="ECO:0000256" key="14">
    <source>
        <dbReference type="ARBA" id="ARBA00023295"/>
    </source>
</evidence>
<evidence type="ECO:0000256" key="13">
    <source>
        <dbReference type="ARBA" id="ARBA00023268"/>
    </source>
</evidence>
<evidence type="ECO:0000256" key="9">
    <source>
        <dbReference type="ARBA" id="ARBA00022833"/>
    </source>
</evidence>
<evidence type="ECO:0000313" key="20">
    <source>
        <dbReference type="Proteomes" id="UP000640786"/>
    </source>
</evidence>
<dbReference type="Gene3D" id="3.20.190.10">
    <property type="entry name" value="MutM-like, N-terminal"/>
    <property type="match status" value="1"/>
</dbReference>
<dbReference type="InterPro" id="IPR020629">
    <property type="entry name" value="FPG_Glyclase"/>
</dbReference>
<evidence type="ECO:0000256" key="6">
    <source>
        <dbReference type="ARBA" id="ARBA00022763"/>
    </source>
</evidence>
<evidence type="ECO:0000256" key="1">
    <source>
        <dbReference type="ARBA" id="ARBA00001668"/>
    </source>
</evidence>
<dbReference type="InterPro" id="IPR000214">
    <property type="entry name" value="Znf_DNA_glyclase/AP_lyase"/>
</dbReference>
<keyword evidence="11" id="KW-0234">DNA repair</keyword>
<feature type="domain" description="FPG-type" evidence="17">
    <location>
        <begin position="259"/>
        <end position="291"/>
    </location>
</feature>
<evidence type="ECO:0000256" key="3">
    <source>
        <dbReference type="ARBA" id="ARBA00009409"/>
    </source>
</evidence>
<dbReference type="SUPFAM" id="SSF81624">
    <property type="entry name" value="N-terminal domain of MutM-like DNA repair proteins"/>
    <property type="match status" value="1"/>
</dbReference>
<dbReference type="SUPFAM" id="SSF46946">
    <property type="entry name" value="S13-like H2TH domain"/>
    <property type="match status" value="1"/>
</dbReference>
<dbReference type="InterPro" id="IPR015886">
    <property type="entry name" value="H2TH_FPG"/>
</dbReference>
<keyword evidence="5" id="KW-0479">Metal-binding</keyword>
<proteinExistence type="inferred from homology"/>
<dbReference type="EC" id="3.2.2.23" evidence="19"/>
<comment type="similarity">
    <text evidence="3">Belongs to the FPG family.</text>
</comment>
<comment type="catalytic activity">
    <reaction evidence="15">
        <text>2'-deoxyribonucleotide-(2'-deoxyribose 5'-phosphate)-2'-deoxyribonucleotide-DNA = a 3'-end 2'-deoxyribonucleotide-(2,3-dehydro-2,3-deoxyribose 5'-phosphate)-DNA + a 5'-end 5'-phospho-2'-deoxyribonucleoside-DNA + H(+)</text>
        <dbReference type="Rhea" id="RHEA:66592"/>
        <dbReference type="Rhea" id="RHEA-COMP:13180"/>
        <dbReference type="Rhea" id="RHEA-COMP:16897"/>
        <dbReference type="Rhea" id="RHEA-COMP:17067"/>
        <dbReference type="ChEBI" id="CHEBI:15378"/>
        <dbReference type="ChEBI" id="CHEBI:136412"/>
        <dbReference type="ChEBI" id="CHEBI:157695"/>
        <dbReference type="ChEBI" id="CHEBI:167181"/>
        <dbReference type="EC" id="4.2.99.18"/>
    </reaction>
</comment>
<dbReference type="Proteomes" id="UP000640786">
    <property type="component" value="Unassembled WGS sequence"/>
</dbReference>
<comment type="catalytic activity">
    <reaction evidence="1">
        <text>Hydrolysis of DNA containing ring-opened 7-methylguanine residues, releasing 2,6-diamino-4-hydroxy-5-(N-methyl)formamidopyrimidine.</text>
        <dbReference type="EC" id="3.2.2.23"/>
    </reaction>
</comment>
<evidence type="ECO:0000256" key="15">
    <source>
        <dbReference type="ARBA" id="ARBA00044632"/>
    </source>
</evidence>
<evidence type="ECO:0000256" key="4">
    <source>
        <dbReference type="ARBA" id="ARBA00011245"/>
    </source>
</evidence>
<evidence type="ECO:0000256" key="11">
    <source>
        <dbReference type="ARBA" id="ARBA00023204"/>
    </source>
</evidence>
<comment type="cofactor">
    <cofactor evidence="2">
        <name>Zn(2+)</name>
        <dbReference type="ChEBI" id="CHEBI:29105"/>
    </cofactor>
</comment>
<evidence type="ECO:0000259" key="18">
    <source>
        <dbReference type="PROSITE" id="PS51068"/>
    </source>
</evidence>
<dbReference type="EMBL" id="JACSQO010000002">
    <property type="protein sequence ID" value="MBD7943584.1"/>
    <property type="molecule type" value="Genomic_DNA"/>
</dbReference>
<dbReference type="Pfam" id="PF01149">
    <property type="entry name" value="Fapy_DNA_glyco"/>
    <property type="match status" value="1"/>
</dbReference>
<comment type="subunit">
    <text evidence="4">Monomer.</text>
</comment>
<accession>A0ABR8R709</accession>
<dbReference type="GO" id="GO:0008534">
    <property type="term" value="F:oxidized purine nucleobase lesion DNA N-glycosylase activity"/>
    <property type="evidence" value="ECO:0007669"/>
    <property type="project" value="UniProtKB-EC"/>
</dbReference>
<keyword evidence="8 19" id="KW-0378">Hydrolase</keyword>
<dbReference type="RefSeq" id="WP_151113570.1">
    <property type="nucleotide sequence ID" value="NZ_JACSQO010000002.1"/>
</dbReference>
<dbReference type="InterPro" id="IPR012319">
    <property type="entry name" value="FPG_cat"/>
</dbReference>
<dbReference type="EC" id="4.2.99.18" evidence="19"/>